<evidence type="ECO:0000313" key="13">
    <source>
        <dbReference type="EMBL" id="RJG00085.1"/>
    </source>
</evidence>
<organism evidence="13 14">
    <name type="scientific">Noviherbaspirillum saxi</name>
    <dbReference type="NCBI Taxonomy" id="2320863"/>
    <lineage>
        <taxon>Bacteria</taxon>
        <taxon>Pseudomonadati</taxon>
        <taxon>Pseudomonadota</taxon>
        <taxon>Betaproteobacteria</taxon>
        <taxon>Burkholderiales</taxon>
        <taxon>Oxalobacteraceae</taxon>
        <taxon>Noviherbaspirillum</taxon>
    </lineage>
</organism>
<keyword evidence="4" id="KW-0488">Methylation</keyword>
<dbReference type="InterPro" id="IPR045584">
    <property type="entry name" value="Pilin-like"/>
</dbReference>
<dbReference type="Pfam" id="PF12019">
    <property type="entry name" value="GspH"/>
    <property type="match status" value="1"/>
</dbReference>
<keyword evidence="6 11" id="KW-0812">Transmembrane</keyword>
<evidence type="ECO:0000256" key="10">
    <source>
        <dbReference type="ARBA" id="ARBA00030775"/>
    </source>
</evidence>
<dbReference type="PROSITE" id="PS00409">
    <property type="entry name" value="PROKAR_NTER_METHYL"/>
    <property type="match status" value="1"/>
</dbReference>
<name>A0A3A3FXJ7_9BURK</name>
<dbReference type="OrthoDB" id="5956286at2"/>
<dbReference type="GO" id="GO:0015627">
    <property type="term" value="C:type II protein secretion system complex"/>
    <property type="evidence" value="ECO:0007669"/>
    <property type="project" value="InterPro"/>
</dbReference>
<keyword evidence="3" id="KW-1003">Cell membrane</keyword>
<reference evidence="14" key="1">
    <citation type="submission" date="2018-09" db="EMBL/GenBank/DDBJ databases">
        <authorList>
            <person name="Zhu H."/>
        </authorList>
    </citation>
    <scope>NUCLEOTIDE SEQUENCE [LARGE SCALE GENOMIC DNA]</scope>
    <source>
        <strain evidence="14">K1R23-30</strain>
    </source>
</reference>
<sequence length="191" mass="19798">MLKTVDMQRGVSLIEIMIGLAIVAMLFAAAAPNYATFIQNSQVRNAADALQTGLGYAKAEAVRRNTFVQLVLGADYSWTVGCQTPVVDPDADDGMELDCPATIQTRSANDGSRNAVITPTPAAPSTIVFNGLGRTTLAANASYDITNPSGGTCAAAGGKIRCLSVVVTTAGQVRMCDPALTISKPTDPQAC</sequence>
<dbReference type="GO" id="GO:0015628">
    <property type="term" value="P:protein secretion by the type II secretion system"/>
    <property type="evidence" value="ECO:0007669"/>
    <property type="project" value="InterPro"/>
</dbReference>
<evidence type="ECO:0000256" key="9">
    <source>
        <dbReference type="ARBA" id="ARBA00025772"/>
    </source>
</evidence>
<evidence type="ECO:0000256" key="1">
    <source>
        <dbReference type="ARBA" id="ARBA00004377"/>
    </source>
</evidence>
<accession>A0A3A3FXJ7</accession>
<comment type="similarity">
    <text evidence="9">Belongs to the GSP H family.</text>
</comment>
<dbReference type="InterPro" id="IPR012902">
    <property type="entry name" value="N_methyl_site"/>
</dbReference>
<keyword evidence="7 11" id="KW-1133">Transmembrane helix</keyword>
<dbReference type="Pfam" id="PF07963">
    <property type="entry name" value="N_methyl"/>
    <property type="match status" value="1"/>
</dbReference>
<dbReference type="Gene3D" id="3.55.40.10">
    <property type="entry name" value="minor pseudopilin epsh domain"/>
    <property type="match status" value="1"/>
</dbReference>
<dbReference type="SUPFAM" id="SSF54523">
    <property type="entry name" value="Pili subunits"/>
    <property type="match status" value="1"/>
</dbReference>
<evidence type="ECO:0000256" key="8">
    <source>
        <dbReference type="ARBA" id="ARBA00023136"/>
    </source>
</evidence>
<keyword evidence="5" id="KW-0997">Cell inner membrane</keyword>
<evidence type="ECO:0000256" key="4">
    <source>
        <dbReference type="ARBA" id="ARBA00022481"/>
    </source>
</evidence>
<dbReference type="NCBIfam" id="TIGR02532">
    <property type="entry name" value="IV_pilin_GFxxxE"/>
    <property type="match status" value="1"/>
</dbReference>
<evidence type="ECO:0000313" key="14">
    <source>
        <dbReference type="Proteomes" id="UP000265955"/>
    </source>
</evidence>
<protein>
    <recommendedName>
        <fullName evidence="2">Type II secretion system protein H</fullName>
    </recommendedName>
    <alternativeName>
        <fullName evidence="10">General secretion pathway protein H</fullName>
    </alternativeName>
</protein>
<dbReference type="Proteomes" id="UP000265955">
    <property type="component" value="Unassembled WGS sequence"/>
</dbReference>
<dbReference type="GO" id="GO:0005886">
    <property type="term" value="C:plasma membrane"/>
    <property type="evidence" value="ECO:0007669"/>
    <property type="project" value="UniProtKB-SubCell"/>
</dbReference>
<feature type="domain" description="General secretion pathway GspH" evidence="12">
    <location>
        <begin position="46"/>
        <end position="171"/>
    </location>
</feature>
<dbReference type="RefSeq" id="WP_119770027.1">
    <property type="nucleotide sequence ID" value="NZ_QYUO01000001.1"/>
</dbReference>
<proteinExistence type="inferred from homology"/>
<feature type="transmembrane region" description="Helical" evidence="11">
    <location>
        <begin position="12"/>
        <end position="35"/>
    </location>
</feature>
<evidence type="ECO:0000256" key="2">
    <source>
        <dbReference type="ARBA" id="ARBA00021549"/>
    </source>
</evidence>
<comment type="caution">
    <text evidence="13">The sequence shown here is derived from an EMBL/GenBank/DDBJ whole genome shotgun (WGS) entry which is preliminary data.</text>
</comment>
<comment type="subcellular location">
    <subcellularLocation>
        <location evidence="1">Cell inner membrane</location>
        <topology evidence="1">Single-pass membrane protein</topology>
    </subcellularLocation>
</comment>
<dbReference type="AlphaFoldDB" id="A0A3A3FXJ7"/>
<evidence type="ECO:0000256" key="5">
    <source>
        <dbReference type="ARBA" id="ARBA00022519"/>
    </source>
</evidence>
<evidence type="ECO:0000256" key="7">
    <source>
        <dbReference type="ARBA" id="ARBA00022989"/>
    </source>
</evidence>
<gene>
    <name evidence="13" type="ORF">D3871_10945</name>
</gene>
<keyword evidence="8 11" id="KW-0472">Membrane</keyword>
<evidence type="ECO:0000256" key="11">
    <source>
        <dbReference type="SAM" id="Phobius"/>
    </source>
</evidence>
<dbReference type="InterPro" id="IPR022346">
    <property type="entry name" value="T2SS_GspH"/>
</dbReference>
<evidence type="ECO:0000256" key="3">
    <source>
        <dbReference type="ARBA" id="ARBA00022475"/>
    </source>
</evidence>
<evidence type="ECO:0000256" key="6">
    <source>
        <dbReference type="ARBA" id="ARBA00022692"/>
    </source>
</evidence>
<evidence type="ECO:0000259" key="12">
    <source>
        <dbReference type="Pfam" id="PF12019"/>
    </source>
</evidence>
<keyword evidence="14" id="KW-1185">Reference proteome</keyword>
<dbReference type="EMBL" id="QYUO01000001">
    <property type="protein sequence ID" value="RJG00085.1"/>
    <property type="molecule type" value="Genomic_DNA"/>
</dbReference>